<organism evidence="2 3">
    <name type="scientific">Apiospora kogelbergensis</name>
    <dbReference type="NCBI Taxonomy" id="1337665"/>
    <lineage>
        <taxon>Eukaryota</taxon>
        <taxon>Fungi</taxon>
        <taxon>Dikarya</taxon>
        <taxon>Ascomycota</taxon>
        <taxon>Pezizomycotina</taxon>
        <taxon>Sordariomycetes</taxon>
        <taxon>Xylariomycetidae</taxon>
        <taxon>Amphisphaeriales</taxon>
        <taxon>Apiosporaceae</taxon>
        <taxon>Apiospora</taxon>
    </lineage>
</organism>
<protein>
    <submittedName>
        <fullName evidence="2">Uncharacterized protein</fullName>
    </submittedName>
</protein>
<dbReference type="Proteomes" id="UP001392437">
    <property type="component" value="Unassembled WGS sequence"/>
</dbReference>
<comment type="caution">
    <text evidence="2">The sequence shown here is derived from an EMBL/GenBank/DDBJ whole genome shotgun (WGS) entry which is preliminary data.</text>
</comment>
<proteinExistence type="predicted"/>
<reference evidence="2 3" key="1">
    <citation type="submission" date="2023-01" db="EMBL/GenBank/DDBJ databases">
        <title>Analysis of 21 Apiospora genomes using comparative genomics revels a genus with tremendous synthesis potential of carbohydrate active enzymes and secondary metabolites.</title>
        <authorList>
            <person name="Sorensen T."/>
        </authorList>
    </citation>
    <scope>NUCLEOTIDE SEQUENCE [LARGE SCALE GENOMIC DNA]</scope>
    <source>
        <strain evidence="2 3">CBS 117206</strain>
    </source>
</reference>
<dbReference type="AlphaFoldDB" id="A0AAW0R3S5"/>
<gene>
    <name evidence="2" type="ORF">PG999_003460</name>
</gene>
<evidence type="ECO:0000313" key="2">
    <source>
        <dbReference type="EMBL" id="KAK8123542.1"/>
    </source>
</evidence>
<evidence type="ECO:0000313" key="3">
    <source>
        <dbReference type="Proteomes" id="UP001392437"/>
    </source>
</evidence>
<name>A0AAW0R3S5_9PEZI</name>
<accession>A0AAW0R3S5</accession>
<feature type="region of interest" description="Disordered" evidence="1">
    <location>
        <begin position="56"/>
        <end position="81"/>
    </location>
</feature>
<dbReference type="EMBL" id="JAQQWP010000003">
    <property type="protein sequence ID" value="KAK8123542.1"/>
    <property type="molecule type" value="Genomic_DNA"/>
</dbReference>
<keyword evidence="3" id="KW-1185">Reference proteome</keyword>
<sequence>MPGITKPLTITRPQAKRLAQTLRPAAVKNMKIDLSLFGAENEECCIYPKRTLSRLSNQTNRTTRQRKAATNRGTQRPYEQHYCIDGGDDDGIALARSDVPLPGDGYGNKSTPRLQRQEAFRGPSVRRQGAFVSSDDVVENDADLYRLGLLYDGETNRGPVLSLDAIVHTEPLYTVRLSRRKQKRGKHGHNNMYSPGTPLPAIYESLEDSLYSLCPLSPTGYFSGDDDGEDWSFIPLLVPNDGSANAGDTVSVDNVTTLSTEPWVVLDGA</sequence>
<evidence type="ECO:0000256" key="1">
    <source>
        <dbReference type="SAM" id="MobiDB-lite"/>
    </source>
</evidence>